<evidence type="ECO:0000256" key="1">
    <source>
        <dbReference type="SAM" id="MobiDB-lite"/>
    </source>
</evidence>
<dbReference type="EMBL" id="CP040330">
    <property type="protein sequence ID" value="QCS41276.1"/>
    <property type="molecule type" value="Genomic_DNA"/>
</dbReference>
<protein>
    <submittedName>
        <fullName evidence="2">Uncharacterized protein</fullName>
    </submittedName>
</protein>
<sequence length="93" mass="10716">MPSAYCGECEWRYRVDRADASELSRAMIDHFVETGHSPVERRDADDRFPADERASPSSDTDERTQPRDERTGAADDRTSDAAKRREPSKKRER</sequence>
<reference evidence="3" key="1">
    <citation type="submission" date="2019-05" db="EMBL/GenBank/DDBJ databases">
        <title>Genome sequence and methylation pattern of the halophilic Archaeon Natrinema versiforme BOL5-4.</title>
        <authorList>
            <person name="DasSarma P."/>
            <person name="Anton B.P."/>
            <person name="DasSarma S.L."/>
            <person name="Martinez F.L."/>
            <person name="Guzman D."/>
            <person name="Roberts R.J."/>
            <person name="DasSarma S."/>
        </authorList>
    </citation>
    <scope>NUCLEOTIDE SEQUENCE [LARGE SCALE GENOMIC DNA]</scope>
    <source>
        <strain evidence="3">BOL5-4</strain>
    </source>
</reference>
<evidence type="ECO:0000313" key="3">
    <source>
        <dbReference type="Proteomes" id="UP000302218"/>
    </source>
</evidence>
<accession>A0A4V1FYC5</accession>
<proteinExistence type="predicted"/>
<dbReference type="KEGG" id="nvr:FEJ81_02530"/>
<feature type="region of interest" description="Disordered" evidence="1">
    <location>
        <begin position="34"/>
        <end position="93"/>
    </location>
</feature>
<dbReference type="AlphaFoldDB" id="A0A4V1FYC5"/>
<name>A0A4V1FYC5_9EURY</name>
<gene>
    <name evidence="2" type="ORF">FEJ81_02530</name>
</gene>
<dbReference type="RefSeq" id="WP_138243789.1">
    <property type="nucleotide sequence ID" value="NZ_CP040330.1"/>
</dbReference>
<dbReference type="Proteomes" id="UP000302218">
    <property type="component" value="Chromosome"/>
</dbReference>
<evidence type="ECO:0000313" key="2">
    <source>
        <dbReference type="EMBL" id="QCS41276.1"/>
    </source>
</evidence>
<organism evidence="2 3">
    <name type="scientific">Natrinema versiforme</name>
    <dbReference type="NCBI Taxonomy" id="88724"/>
    <lineage>
        <taxon>Archaea</taxon>
        <taxon>Methanobacteriati</taxon>
        <taxon>Methanobacteriota</taxon>
        <taxon>Stenosarchaea group</taxon>
        <taxon>Halobacteria</taxon>
        <taxon>Halobacteriales</taxon>
        <taxon>Natrialbaceae</taxon>
        <taxon>Natrinema</taxon>
    </lineage>
</organism>
<dbReference type="GeneID" id="40264111"/>
<dbReference type="OrthoDB" id="176261at2157"/>